<feature type="transmembrane region" description="Helical" evidence="1">
    <location>
        <begin position="16"/>
        <end position="35"/>
    </location>
</feature>
<organism evidence="2 3">
    <name type="scientific">Afifella marina DSM 2698</name>
    <dbReference type="NCBI Taxonomy" id="1120955"/>
    <lineage>
        <taxon>Bacteria</taxon>
        <taxon>Pseudomonadati</taxon>
        <taxon>Pseudomonadota</taxon>
        <taxon>Alphaproteobacteria</taxon>
        <taxon>Hyphomicrobiales</taxon>
        <taxon>Afifellaceae</taxon>
        <taxon>Afifella</taxon>
    </lineage>
</organism>
<keyword evidence="1" id="KW-0472">Membrane</keyword>
<sequence>MAEIRSRDLRGRWRRALFWLFIGGLVVLGAVMMLLDPLLVFGDTSTNLGISIVVFEIALLVAGLSWLALLVTTRPRRPPEEFSRDD</sequence>
<accession>A0A1G5MN74</accession>
<keyword evidence="1" id="KW-1133">Transmembrane helix</keyword>
<gene>
    <name evidence="2" type="ORF">SAMN03080610_00868</name>
</gene>
<keyword evidence="1" id="KW-0812">Transmembrane</keyword>
<proteinExistence type="predicted"/>
<name>A0A1G5MN74_AFIMA</name>
<dbReference type="RefSeq" id="WP_092809832.1">
    <property type="nucleotide sequence ID" value="NZ_FMVW01000001.1"/>
</dbReference>
<dbReference type="AlphaFoldDB" id="A0A1G5MN74"/>
<evidence type="ECO:0000313" key="2">
    <source>
        <dbReference type="EMBL" id="SCZ25860.1"/>
    </source>
</evidence>
<keyword evidence="3" id="KW-1185">Reference proteome</keyword>
<evidence type="ECO:0000256" key="1">
    <source>
        <dbReference type="SAM" id="Phobius"/>
    </source>
</evidence>
<dbReference type="Proteomes" id="UP000199347">
    <property type="component" value="Unassembled WGS sequence"/>
</dbReference>
<reference evidence="2 3" key="1">
    <citation type="submission" date="2016-10" db="EMBL/GenBank/DDBJ databases">
        <authorList>
            <person name="de Groot N.N."/>
        </authorList>
    </citation>
    <scope>NUCLEOTIDE SEQUENCE [LARGE SCALE GENOMIC DNA]</scope>
    <source>
        <strain evidence="2 3">DSM 2698</strain>
    </source>
</reference>
<evidence type="ECO:0000313" key="3">
    <source>
        <dbReference type="Proteomes" id="UP000199347"/>
    </source>
</evidence>
<protein>
    <submittedName>
        <fullName evidence="2">Uncharacterized protein</fullName>
    </submittedName>
</protein>
<dbReference type="EMBL" id="FMVW01000001">
    <property type="protein sequence ID" value="SCZ25860.1"/>
    <property type="molecule type" value="Genomic_DNA"/>
</dbReference>
<feature type="transmembrane region" description="Helical" evidence="1">
    <location>
        <begin position="47"/>
        <end position="71"/>
    </location>
</feature>